<proteinExistence type="predicted"/>
<keyword evidence="2" id="KW-1185">Reference proteome</keyword>
<evidence type="ECO:0008006" key="3">
    <source>
        <dbReference type="Google" id="ProtNLM"/>
    </source>
</evidence>
<dbReference type="OrthoDB" id="406451at2759"/>
<dbReference type="EMBL" id="CAJNDS010002247">
    <property type="protein sequence ID" value="CAE7391434.1"/>
    <property type="molecule type" value="Genomic_DNA"/>
</dbReference>
<name>A0A812QED0_9DINO</name>
<protein>
    <recommendedName>
        <fullName evidence="3">Sulfotransferase domain-containing protein</fullName>
    </recommendedName>
</protein>
<dbReference type="Gene3D" id="3.40.50.300">
    <property type="entry name" value="P-loop containing nucleotide triphosphate hydrolases"/>
    <property type="match status" value="1"/>
</dbReference>
<comment type="caution">
    <text evidence="1">The sequence shown here is derived from an EMBL/GenBank/DDBJ whole genome shotgun (WGS) entry which is preliminary data.</text>
</comment>
<organism evidence="1 2">
    <name type="scientific">Symbiodinium natans</name>
    <dbReference type="NCBI Taxonomy" id="878477"/>
    <lineage>
        <taxon>Eukaryota</taxon>
        <taxon>Sar</taxon>
        <taxon>Alveolata</taxon>
        <taxon>Dinophyceae</taxon>
        <taxon>Suessiales</taxon>
        <taxon>Symbiodiniaceae</taxon>
        <taxon>Symbiodinium</taxon>
    </lineage>
</organism>
<dbReference type="AlphaFoldDB" id="A0A812QED0"/>
<accession>A0A812QED0</accession>
<sequence length="245" mass="27896">MRRALDTLDAPFSCRWELNWTGFLTTADNTAACSDRLDIPIQFDLHGLLKNFAAAKGAASFRALPIRGAHAIRKPKDMLISAYCYHHRGEEYGTFDVPWPEIMSMGPLEGLMALWPPMSGVMQRMLDLYTHTAADEMFHVRFEEISKSSEGFHDVVQRLFHFLFADTVPESDLFRLWEAVKVEDLNVKPTDDDALEASNHSNDKECMLATQESLLQLDPRVLSQLKDMQEQLGYSIENWPDPVTS</sequence>
<dbReference type="InterPro" id="IPR027417">
    <property type="entry name" value="P-loop_NTPase"/>
</dbReference>
<evidence type="ECO:0000313" key="1">
    <source>
        <dbReference type="EMBL" id="CAE7391434.1"/>
    </source>
</evidence>
<evidence type="ECO:0000313" key="2">
    <source>
        <dbReference type="Proteomes" id="UP000604046"/>
    </source>
</evidence>
<reference evidence="1" key="1">
    <citation type="submission" date="2021-02" db="EMBL/GenBank/DDBJ databases">
        <authorList>
            <person name="Dougan E. K."/>
            <person name="Rhodes N."/>
            <person name="Thang M."/>
            <person name="Chan C."/>
        </authorList>
    </citation>
    <scope>NUCLEOTIDE SEQUENCE</scope>
</reference>
<dbReference type="Proteomes" id="UP000604046">
    <property type="component" value="Unassembled WGS sequence"/>
</dbReference>
<gene>
    <name evidence="1" type="ORF">SNAT2548_LOCUS21334</name>
</gene>